<dbReference type="Proteomes" id="UP001497623">
    <property type="component" value="Unassembled WGS sequence"/>
</dbReference>
<evidence type="ECO:0000256" key="4">
    <source>
        <dbReference type="ARBA" id="ARBA00022989"/>
    </source>
</evidence>
<evidence type="ECO:0000256" key="3">
    <source>
        <dbReference type="ARBA" id="ARBA00022692"/>
    </source>
</evidence>
<feature type="compositionally biased region" description="Polar residues" evidence="6">
    <location>
        <begin position="1"/>
        <end position="11"/>
    </location>
</feature>
<proteinExistence type="predicted"/>
<dbReference type="EMBL" id="CAXKWB010005526">
    <property type="protein sequence ID" value="CAL4078836.1"/>
    <property type="molecule type" value="Genomic_DNA"/>
</dbReference>
<evidence type="ECO:0000256" key="1">
    <source>
        <dbReference type="ARBA" id="ARBA00004127"/>
    </source>
</evidence>
<dbReference type="GO" id="GO:0005765">
    <property type="term" value="C:lysosomal membrane"/>
    <property type="evidence" value="ECO:0007669"/>
    <property type="project" value="TreeGrafter"/>
</dbReference>
<dbReference type="PANTHER" id="PTHR23510">
    <property type="entry name" value="INNER MEMBRANE TRANSPORT PROTEIN YAJR"/>
    <property type="match status" value="1"/>
</dbReference>
<sequence>MVGHQQVCTENSDAENPDIELRNGGEHVSFTNASGSNRGVGRLEELAPSLETEAERRSRRRSQWIIYLTTFVMSIGFSIILTGVWPYLQKLDPSVSKEYLGWVVAANPMGQMLMSPILGLWANKMGSN</sequence>
<feature type="transmembrane region" description="Helical" evidence="7">
    <location>
        <begin position="64"/>
        <end position="87"/>
    </location>
</feature>
<protein>
    <submittedName>
        <fullName evidence="8">Uncharacterized protein</fullName>
    </submittedName>
</protein>
<keyword evidence="5 7" id="KW-0472">Membrane</keyword>
<name>A0AAV2QAY8_MEGNR</name>
<dbReference type="GO" id="GO:0012505">
    <property type="term" value="C:endomembrane system"/>
    <property type="evidence" value="ECO:0007669"/>
    <property type="project" value="UniProtKB-SubCell"/>
</dbReference>
<keyword evidence="4 7" id="KW-1133">Transmembrane helix</keyword>
<feature type="transmembrane region" description="Helical" evidence="7">
    <location>
        <begin position="99"/>
        <end position="122"/>
    </location>
</feature>
<dbReference type="AlphaFoldDB" id="A0AAV2QAY8"/>
<feature type="region of interest" description="Disordered" evidence="6">
    <location>
        <begin position="1"/>
        <end position="39"/>
    </location>
</feature>
<reference evidence="8 9" key="1">
    <citation type="submission" date="2024-05" db="EMBL/GenBank/DDBJ databases">
        <authorList>
            <person name="Wallberg A."/>
        </authorList>
    </citation>
    <scope>NUCLEOTIDE SEQUENCE [LARGE SCALE GENOMIC DNA]</scope>
</reference>
<evidence type="ECO:0000313" key="8">
    <source>
        <dbReference type="EMBL" id="CAL4078836.1"/>
    </source>
</evidence>
<dbReference type="InterPro" id="IPR051068">
    <property type="entry name" value="MFS_Domain-Containing_Protein"/>
</dbReference>
<dbReference type="PANTHER" id="PTHR23510:SF3">
    <property type="entry name" value="MAJOR FACILITATOR SUPERFAMILY DOMAIN-CONTAINING PROTEIN 8"/>
    <property type="match status" value="1"/>
</dbReference>
<evidence type="ECO:0000256" key="7">
    <source>
        <dbReference type="SAM" id="Phobius"/>
    </source>
</evidence>
<evidence type="ECO:0000256" key="6">
    <source>
        <dbReference type="SAM" id="MobiDB-lite"/>
    </source>
</evidence>
<keyword evidence="3 7" id="KW-0812">Transmembrane</keyword>
<organism evidence="8 9">
    <name type="scientific">Meganyctiphanes norvegica</name>
    <name type="common">Northern krill</name>
    <name type="synonym">Thysanopoda norvegica</name>
    <dbReference type="NCBI Taxonomy" id="48144"/>
    <lineage>
        <taxon>Eukaryota</taxon>
        <taxon>Metazoa</taxon>
        <taxon>Ecdysozoa</taxon>
        <taxon>Arthropoda</taxon>
        <taxon>Crustacea</taxon>
        <taxon>Multicrustacea</taxon>
        <taxon>Malacostraca</taxon>
        <taxon>Eumalacostraca</taxon>
        <taxon>Eucarida</taxon>
        <taxon>Euphausiacea</taxon>
        <taxon>Euphausiidae</taxon>
        <taxon>Meganyctiphanes</taxon>
    </lineage>
</organism>
<accession>A0AAV2QAY8</accession>
<gene>
    <name evidence="8" type="ORF">MNOR_LOCUS10764</name>
</gene>
<comment type="subcellular location">
    <subcellularLocation>
        <location evidence="1">Endomembrane system</location>
        <topology evidence="1">Multi-pass membrane protein</topology>
    </subcellularLocation>
</comment>
<evidence type="ECO:0000313" key="9">
    <source>
        <dbReference type="Proteomes" id="UP001497623"/>
    </source>
</evidence>
<evidence type="ECO:0000256" key="5">
    <source>
        <dbReference type="ARBA" id="ARBA00023136"/>
    </source>
</evidence>
<feature type="non-terminal residue" evidence="8">
    <location>
        <position position="128"/>
    </location>
</feature>
<dbReference type="InterPro" id="IPR036259">
    <property type="entry name" value="MFS_trans_sf"/>
</dbReference>
<keyword evidence="2" id="KW-0813">Transport</keyword>
<keyword evidence="9" id="KW-1185">Reference proteome</keyword>
<dbReference type="SUPFAM" id="SSF103473">
    <property type="entry name" value="MFS general substrate transporter"/>
    <property type="match status" value="1"/>
</dbReference>
<dbReference type="Gene3D" id="1.20.1250.20">
    <property type="entry name" value="MFS general substrate transporter like domains"/>
    <property type="match status" value="1"/>
</dbReference>
<comment type="caution">
    <text evidence="8">The sequence shown here is derived from an EMBL/GenBank/DDBJ whole genome shotgun (WGS) entry which is preliminary data.</text>
</comment>
<evidence type="ECO:0000256" key="2">
    <source>
        <dbReference type="ARBA" id="ARBA00022448"/>
    </source>
</evidence>